<evidence type="ECO:0000313" key="5">
    <source>
        <dbReference type="RefSeq" id="XP_022101186.1"/>
    </source>
</evidence>
<evidence type="ECO:0000256" key="1">
    <source>
        <dbReference type="ARBA" id="ARBA00008433"/>
    </source>
</evidence>
<evidence type="ECO:0000313" key="3">
    <source>
        <dbReference type="RefSeq" id="XP_022101184.1"/>
    </source>
</evidence>
<comment type="similarity">
    <text evidence="1">Belongs to the NPR2 family.</text>
</comment>
<sequence>MATGKLECIFFSEFHPTAGHKITYQVVRCENDAIPVSSVRVLNQIAQCWMISKVPEEYVSRELFDTLHVYIITKPELQNRLITINALGHKIIGCPVSIQNVKYSRNALLFNLCFVCNASMDTAPYEPLVKKLANYLLTLELESGFLSNEKSKERLPSILADLLSQLNSNGKCSIPINESNTIHLKIVPPTKDPPAVLEHHVPMFLTDKNAFDSSQWDLTSQQILPYIDGVNHVQRIATEADVDINLVKICLQNMLYYGVITIVPIFQYSNVYITQPDINRLVEDEALREECIKYVTRNEMASPATLRSIIHLYGSLRSDISVKDLCLRFDPRSLNIDERHLIQFGVIRGLIKRLHQYPVRVLDGGEQHRTHQQPLDRYMNGHFNFDEICCKTGQSHQELEDYVENDANIYVLWK</sequence>
<dbReference type="OMA" id="IVMHKPD"/>
<accession>A0A8B7ZDB3</accession>
<name>A0A8B7ZDB3_ACAPL</name>
<dbReference type="PANTHER" id="PTHR12991:SF10">
    <property type="entry name" value="GATOR COMPLEX PROTEIN NPRL2"/>
    <property type="match status" value="1"/>
</dbReference>
<reference evidence="3 4" key="1">
    <citation type="submission" date="2025-04" db="UniProtKB">
        <authorList>
            <consortium name="RefSeq"/>
        </authorList>
    </citation>
    <scope>IDENTIFICATION</scope>
</reference>
<dbReference type="GO" id="GO:1990130">
    <property type="term" value="C:GATOR1 complex"/>
    <property type="evidence" value="ECO:0007669"/>
    <property type="project" value="TreeGrafter"/>
</dbReference>
<dbReference type="GO" id="GO:1904262">
    <property type="term" value="P:negative regulation of TORC1 signaling"/>
    <property type="evidence" value="ECO:0007669"/>
    <property type="project" value="TreeGrafter"/>
</dbReference>
<dbReference type="PANTHER" id="PTHR12991">
    <property type="entry name" value="NITROGEN PERMEASE REGULATOR 2/TUMOR SUPPRESSOR CANDIDATE 4"/>
    <property type="match status" value="1"/>
</dbReference>
<dbReference type="GeneID" id="110984888"/>
<dbReference type="GO" id="GO:0034198">
    <property type="term" value="P:cellular response to amino acid starvation"/>
    <property type="evidence" value="ECO:0007669"/>
    <property type="project" value="TreeGrafter"/>
</dbReference>
<dbReference type="InterPro" id="IPR009348">
    <property type="entry name" value="NPR2-like"/>
</dbReference>
<proteinExistence type="inferred from homology"/>
<dbReference type="Pfam" id="PF06218">
    <property type="entry name" value="NPR2"/>
    <property type="match status" value="2"/>
</dbReference>
<dbReference type="RefSeq" id="XP_022101185.1">
    <property type="nucleotide sequence ID" value="XM_022245493.1"/>
</dbReference>
<dbReference type="GO" id="GO:0010508">
    <property type="term" value="P:positive regulation of autophagy"/>
    <property type="evidence" value="ECO:0007669"/>
    <property type="project" value="TreeGrafter"/>
</dbReference>
<dbReference type="RefSeq" id="XP_022101184.1">
    <property type="nucleotide sequence ID" value="XM_022245492.1"/>
</dbReference>
<protein>
    <submittedName>
        <fullName evidence="3 4">GATOR complex protein NPRL2-like isoform X1</fullName>
    </submittedName>
</protein>
<dbReference type="GO" id="GO:0005774">
    <property type="term" value="C:vacuolar membrane"/>
    <property type="evidence" value="ECO:0007669"/>
    <property type="project" value="TreeGrafter"/>
</dbReference>
<organism evidence="2 5">
    <name type="scientific">Acanthaster planci</name>
    <name type="common">Crown-of-thorns starfish</name>
    <dbReference type="NCBI Taxonomy" id="133434"/>
    <lineage>
        <taxon>Eukaryota</taxon>
        <taxon>Metazoa</taxon>
        <taxon>Echinodermata</taxon>
        <taxon>Eleutherozoa</taxon>
        <taxon>Asterozoa</taxon>
        <taxon>Asteroidea</taxon>
        <taxon>Valvatacea</taxon>
        <taxon>Valvatida</taxon>
        <taxon>Acanthasteridae</taxon>
        <taxon>Acanthaster</taxon>
    </lineage>
</organism>
<dbReference type="CTD" id="10641"/>
<evidence type="ECO:0000313" key="2">
    <source>
        <dbReference type="Proteomes" id="UP000694845"/>
    </source>
</evidence>
<dbReference type="AlphaFoldDB" id="A0A8B7ZDB3"/>
<dbReference type="OrthoDB" id="338854at2759"/>
<gene>
    <name evidence="3 4 5" type="primary">LOC110984888</name>
</gene>
<dbReference type="RefSeq" id="XP_022101186.1">
    <property type="nucleotide sequence ID" value="XM_022245494.1"/>
</dbReference>
<keyword evidence="2" id="KW-1185">Reference proteome</keyword>
<dbReference type="GO" id="GO:0005096">
    <property type="term" value="F:GTPase activator activity"/>
    <property type="evidence" value="ECO:0007669"/>
    <property type="project" value="TreeGrafter"/>
</dbReference>
<dbReference type="KEGG" id="aplc:110984888"/>
<evidence type="ECO:0000313" key="4">
    <source>
        <dbReference type="RefSeq" id="XP_022101185.1"/>
    </source>
</evidence>
<dbReference type="Proteomes" id="UP000694845">
    <property type="component" value="Unplaced"/>
</dbReference>